<accession>A0ACC2RNZ4</accession>
<gene>
    <name evidence="1" type="ORF">DSO57_1002019</name>
</gene>
<organism evidence="1 2">
    <name type="scientific">Entomophthora muscae</name>
    <dbReference type="NCBI Taxonomy" id="34485"/>
    <lineage>
        <taxon>Eukaryota</taxon>
        <taxon>Fungi</taxon>
        <taxon>Fungi incertae sedis</taxon>
        <taxon>Zoopagomycota</taxon>
        <taxon>Entomophthoromycotina</taxon>
        <taxon>Entomophthoromycetes</taxon>
        <taxon>Entomophthorales</taxon>
        <taxon>Entomophthoraceae</taxon>
        <taxon>Entomophthora</taxon>
    </lineage>
</organism>
<dbReference type="Proteomes" id="UP001165960">
    <property type="component" value="Unassembled WGS sequence"/>
</dbReference>
<proteinExistence type="predicted"/>
<reference evidence="1" key="1">
    <citation type="submission" date="2022-04" db="EMBL/GenBank/DDBJ databases">
        <title>Genome of the entomopathogenic fungus Entomophthora muscae.</title>
        <authorList>
            <person name="Elya C."/>
            <person name="Lovett B.R."/>
            <person name="Lee E."/>
            <person name="Macias A.M."/>
            <person name="Hajek A.E."/>
            <person name="De Bivort B.L."/>
            <person name="Kasson M.T."/>
            <person name="De Fine Licht H.H."/>
            <person name="Stajich J.E."/>
        </authorList>
    </citation>
    <scope>NUCLEOTIDE SEQUENCE</scope>
    <source>
        <strain evidence="1">Berkeley</strain>
    </source>
</reference>
<evidence type="ECO:0000313" key="1">
    <source>
        <dbReference type="EMBL" id="KAJ9051758.1"/>
    </source>
</evidence>
<dbReference type="EMBL" id="QTSX02007104">
    <property type="protein sequence ID" value="KAJ9051758.1"/>
    <property type="molecule type" value="Genomic_DNA"/>
</dbReference>
<sequence>MHCSNCHHCNAFVVHKKKDASGDYRYICKDHTSYNSITCSDGCKHIFSLAQMAEMQANFASIYPDCFGFKSKPTTVAYVSEYFFGDIKKLQLQSHQSVKPVYVSREVQTEHFFTCSVETQTNAPRKELSKTESSAPPDLGLVPMSPALLASPSPSLPSAPGMTYTSALQQPSVLALLANQLSSKEALTSLLAKPKTRPASAVKPLIKKNFQILGFDVRSCALLNVSFLGESTCELLLASHAFTSYQEKLVSLAPSSLQVHSGFNPAKPANADALVALCVHLTNKFVMRASKIIHKNGTISIVCKYFLSLLHENNLSCLSLFQTNSLAYIAHFALNSIYFIHASH</sequence>
<keyword evidence="2" id="KW-1185">Reference proteome</keyword>
<name>A0ACC2RNZ4_9FUNG</name>
<protein>
    <submittedName>
        <fullName evidence="1">Uncharacterized protein</fullName>
    </submittedName>
</protein>
<evidence type="ECO:0000313" key="2">
    <source>
        <dbReference type="Proteomes" id="UP001165960"/>
    </source>
</evidence>
<comment type="caution">
    <text evidence="1">The sequence shown here is derived from an EMBL/GenBank/DDBJ whole genome shotgun (WGS) entry which is preliminary data.</text>
</comment>